<feature type="transmembrane region" description="Helical" evidence="7">
    <location>
        <begin position="70"/>
        <end position="89"/>
    </location>
</feature>
<evidence type="ECO:0000256" key="6">
    <source>
        <dbReference type="SAM" id="MobiDB-lite"/>
    </source>
</evidence>
<evidence type="ECO:0000313" key="11">
    <source>
        <dbReference type="RefSeq" id="XP_027576959.2"/>
    </source>
</evidence>
<evidence type="ECO:0000256" key="1">
    <source>
        <dbReference type="ARBA" id="ARBA00004141"/>
    </source>
</evidence>
<feature type="coiled-coil region" evidence="5">
    <location>
        <begin position="904"/>
        <end position="931"/>
    </location>
</feature>
<evidence type="ECO:0000313" key="10">
    <source>
        <dbReference type="Proteomes" id="UP000504627"/>
    </source>
</evidence>
<feature type="region of interest" description="Disordered" evidence="6">
    <location>
        <begin position="697"/>
        <end position="749"/>
    </location>
</feature>
<keyword evidence="5" id="KW-0175">Coiled coil</keyword>
<dbReference type="RefSeq" id="XP_027576959.2">
    <property type="nucleotide sequence ID" value="XM_027721158.2"/>
</dbReference>
<feature type="domain" description="Dendritic cell-specific transmembrane protein-like" evidence="8">
    <location>
        <begin position="371"/>
        <end position="561"/>
    </location>
</feature>
<feature type="compositionally biased region" description="Acidic residues" evidence="6">
    <location>
        <begin position="1412"/>
        <end position="1423"/>
    </location>
</feature>
<feature type="region of interest" description="Disordered" evidence="6">
    <location>
        <begin position="1404"/>
        <end position="1423"/>
    </location>
</feature>
<dbReference type="Pfam" id="PF26037">
    <property type="entry name" value="zf-RING_DCST1_C"/>
    <property type="match status" value="2"/>
</dbReference>
<protein>
    <submittedName>
        <fullName evidence="11">Uncharacterized protein LOC113987970</fullName>
    </submittedName>
</protein>
<organism evidence="10 11">
    <name type="scientific">Pipra filicauda</name>
    <name type="common">Wire-tailed manakin</name>
    <dbReference type="NCBI Taxonomy" id="649802"/>
    <lineage>
        <taxon>Eukaryota</taxon>
        <taxon>Metazoa</taxon>
        <taxon>Chordata</taxon>
        <taxon>Craniata</taxon>
        <taxon>Vertebrata</taxon>
        <taxon>Euteleostomi</taxon>
        <taxon>Archelosauria</taxon>
        <taxon>Archosauria</taxon>
        <taxon>Dinosauria</taxon>
        <taxon>Saurischia</taxon>
        <taxon>Theropoda</taxon>
        <taxon>Coelurosauria</taxon>
        <taxon>Aves</taxon>
        <taxon>Neognathae</taxon>
        <taxon>Neoaves</taxon>
        <taxon>Telluraves</taxon>
        <taxon>Australaves</taxon>
        <taxon>Passeriformes</taxon>
        <taxon>Pipridae</taxon>
        <taxon>Pipra</taxon>
    </lineage>
</organism>
<feature type="transmembrane region" description="Helical" evidence="7">
    <location>
        <begin position="1268"/>
        <end position="1287"/>
    </location>
</feature>
<dbReference type="InterPro" id="IPR058842">
    <property type="entry name" value="DCST1_C"/>
</dbReference>
<feature type="transmembrane region" description="Helical" evidence="7">
    <location>
        <begin position="1087"/>
        <end position="1112"/>
    </location>
</feature>
<dbReference type="GO" id="GO:0016020">
    <property type="term" value="C:membrane"/>
    <property type="evidence" value="ECO:0007669"/>
    <property type="project" value="UniProtKB-SubCell"/>
</dbReference>
<evidence type="ECO:0000256" key="5">
    <source>
        <dbReference type="SAM" id="Coils"/>
    </source>
</evidence>
<keyword evidence="10" id="KW-1185">Reference proteome</keyword>
<feature type="transmembrane region" description="Helical" evidence="7">
    <location>
        <begin position="240"/>
        <end position="257"/>
    </location>
</feature>
<feature type="transmembrane region" description="Helical" evidence="7">
    <location>
        <begin position="849"/>
        <end position="868"/>
    </location>
</feature>
<evidence type="ECO:0000256" key="3">
    <source>
        <dbReference type="ARBA" id="ARBA00022989"/>
    </source>
</evidence>
<dbReference type="GeneID" id="113987970"/>
<dbReference type="Proteomes" id="UP000504627">
    <property type="component" value="Unplaced"/>
</dbReference>
<keyword evidence="4 7" id="KW-0472">Membrane</keyword>
<evidence type="ECO:0000256" key="7">
    <source>
        <dbReference type="SAM" id="Phobius"/>
    </source>
</evidence>
<evidence type="ECO:0000256" key="4">
    <source>
        <dbReference type="ARBA" id="ARBA00023136"/>
    </source>
</evidence>
<feature type="transmembrane region" description="Helical" evidence="7">
    <location>
        <begin position="1181"/>
        <end position="1204"/>
    </location>
</feature>
<comment type="subcellular location">
    <subcellularLocation>
        <location evidence="1">Membrane</location>
        <topology evidence="1">Multi-pass membrane protein</topology>
    </subcellularLocation>
</comment>
<dbReference type="InParanoid" id="A0A6J2GNG6"/>
<evidence type="ECO:0000256" key="2">
    <source>
        <dbReference type="ARBA" id="ARBA00022692"/>
    </source>
</evidence>
<feature type="transmembrane region" description="Helical" evidence="7">
    <location>
        <begin position="44"/>
        <end position="64"/>
    </location>
</feature>
<evidence type="ECO:0000259" key="9">
    <source>
        <dbReference type="Pfam" id="PF26037"/>
    </source>
</evidence>
<gene>
    <name evidence="11" type="primary">LOC113987970</name>
</gene>
<accession>A0A6J2GNG6</accession>
<reference evidence="11" key="1">
    <citation type="submission" date="2025-08" db="UniProtKB">
        <authorList>
            <consortium name="RefSeq"/>
        </authorList>
    </citation>
    <scope>IDENTIFICATION</scope>
    <source>
        <tissue evidence="11">Muscle</tissue>
    </source>
</reference>
<sequence>MVLVSGLCKALRQQRGRGKNPAPRPRAKRHPEEPSQALEFARSVGALVLGLALASIYGALVLLVQGHDVWYCLCITIILGAGLGLGMAFSRNMRMIVLLALPHFFTREGKILIVMLALCMTVQGPGTNVLNNVSQLAKALSCGAELAQNQTAERLERAKQPLLNLQNKIKDIGQNAKVVSDRVRKFVRSIMGSTRHVARILHNVWLWLSKVGDVCNKELGSPYQSCVRAIEKAKDDCERALPLLFFICYVVLGFKWLCNVADVVAGLFCIIPQYIQEFVRANVAAPITDALNHIRREFEFNISVVHHFNVSLNASKSLGQVSRDIMEAVQLHLEPYHHGLEVFSYISFWAILYLCFHAVWYRRRYLWDDTFDNVYITRRFVELDLRRAEQGRPTVLPLTARERGRYIPPAALWLSKKERRQYGIQLMGLLRHVLLGFSIILADYSIFWLLDLFRHQLSAEIVARAPSTVAVSVNGTGYTSEIFQDLVSAFNALQEGKVSVLSQACLIEPMEPDHNTYITIGILYGLWLFITIFGSYMARLRQAVCAAYYPSREQERMVFLHNIILARREWVALALRSSGTQGTADGRKSKLFFILISRFPALARLSRFLGIQQKHCLACGAVEQPGFSACITPSCRGLFCRECSRALNNTCSVCMATLNYPASVDEEMDSSDEEMLDYKEQAESKGSELREVVARWPPSPSHHVPLGNVTERGEPHDSTGVGSRAASHRSQLQEEPSAGTETRRRKKRPNTTLKRVVVAVLPGPCSRFLWSRPAEHRCSKIFLGAGFGMLLSLGLCQLLIMPLDLSESYRVKLTWGLTGVTALGWATSPHFRCANLLMVPKFLGKEGRLYVLSFVFAAIYHGPVANLWHNLMEAKRSMDCVVDLQVNHTTGLWEVSTAPLRRVMEELVRSGETLNTEMQNLSRAFVELNDQVASDEGYNLRQDKGKGTQPARSTQELYERKTKHRCATVLESGRQRCLDYFKQLHRSCLEKVSVPLINHVLCLPIRIGVLCQAVKLMSSWCEERIPVDSNFGKVFDQVNDSVQSLGQEFTASIVYKEEHQEMLVGINIVEQLQEEVTSQLREEGARLGLAVSFFRLLLSFTFLFVFFSAFYYTYRYCHDIGFDNCYITTYFRQIDARRGEQNKRTLLPLLRDEASAFVFPCRLALQRPELKYMVMELLRCIPLLLFLIFVCGLDHFIFGVLSIIQNHSFVQYSYQTSHHMSVTVMGTSLMAQLLRSTIGALNTSFDTQVESSNRACLPKPHGMTREQYLNTCLPLVALALLCLAQVYPFRLRRAIAAFYFPKREKTRVLFLYNKLLRQRKNFFQLQRRRIAQRARQPPGLGTSLLEWCSQHWPWLRRCQRRSCTLCGTPGTPWHQVCPAPGCRALYCDRCWTEAGGTCLACSPEEPGLVQDSSDEEEEPGYAG</sequence>
<name>A0A6J2GNG6_9PASS</name>
<feature type="domain" description="E3 ubiquitin-protein ligase DCST1-like C-terminal" evidence="9">
    <location>
        <begin position="614"/>
        <end position="656"/>
    </location>
</feature>
<feature type="region of interest" description="Disordered" evidence="6">
    <location>
        <begin position="11"/>
        <end position="34"/>
    </location>
</feature>
<feature type="domain" description="E3 ubiquitin-protein ligase DCST1-like C-terminal" evidence="9">
    <location>
        <begin position="1361"/>
        <end position="1403"/>
    </location>
</feature>
<evidence type="ECO:0000259" key="8">
    <source>
        <dbReference type="Pfam" id="PF07782"/>
    </source>
</evidence>
<dbReference type="InterPro" id="IPR012858">
    <property type="entry name" value="DC_STAMP-like"/>
</dbReference>
<dbReference type="PANTHER" id="PTHR21041">
    <property type="entry name" value="DENDRITIC CELL-SPECIFIC TRANSMEMBRANE PROTEIN"/>
    <property type="match status" value="1"/>
</dbReference>
<dbReference type="InterPro" id="IPR051856">
    <property type="entry name" value="CSR-E3_Ligase_Protein"/>
</dbReference>
<proteinExistence type="predicted"/>
<feature type="transmembrane region" description="Helical" evidence="7">
    <location>
        <begin position="517"/>
        <end position="538"/>
    </location>
</feature>
<keyword evidence="2 7" id="KW-0812">Transmembrane</keyword>
<feature type="transmembrane region" description="Helical" evidence="7">
    <location>
        <begin position="429"/>
        <end position="450"/>
    </location>
</feature>
<dbReference type="Pfam" id="PF07782">
    <property type="entry name" value="DC_STAMP"/>
    <property type="match status" value="2"/>
</dbReference>
<dbReference type="Pfam" id="PF26039">
    <property type="entry name" value="Dcst2"/>
    <property type="match status" value="1"/>
</dbReference>
<keyword evidence="3 7" id="KW-1133">Transmembrane helix</keyword>
<feature type="transmembrane region" description="Helical" evidence="7">
    <location>
        <begin position="342"/>
        <end position="361"/>
    </location>
</feature>
<dbReference type="PANTHER" id="PTHR21041:SF6">
    <property type="entry name" value="DC-STAMP DOMAIN-CONTAINING PROTEIN 2"/>
    <property type="match status" value="1"/>
</dbReference>
<feature type="transmembrane region" description="Helical" evidence="7">
    <location>
        <begin position="782"/>
        <end position="801"/>
    </location>
</feature>
<feature type="domain" description="Dendritic cell-specific transmembrane protein-like" evidence="8">
    <location>
        <begin position="1122"/>
        <end position="1312"/>
    </location>
</feature>